<reference evidence="7 8" key="1">
    <citation type="submission" date="2019-10" db="EMBL/GenBank/DDBJ databases">
        <title>A soil myxobacterium in the family Polyangiaceae.</title>
        <authorList>
            <person name="Li Y."/>
            <person name="Wang J."/>
        </authorList>
    </citation>
    <scope>NUCLEOTIDE SEQUENCE [LARGE SCALE GENOMIC DNA]</scope>
    <source>
        <strain evidence="7 8">DSM 14734</strain>
    </source>
</reference>
<dbReference type="CDD" id="cd00833">
    <property type="entry name" value="PKS"/>
    <property type="match status" value="1"/>
</dbReference>
<dbReference type="Pfam" id="PF00975">
    <property type="entry name" value="Thioesterase"/>
    <property type="match status" value="1"/>
</dbReference>
<dbReference type="InterPro" id="IPR016036">
    <property type="entry name" value="Malonyl_transacylase_ACP-bd"/>
</dbReference>
<dbReference type="InterPro" id="IPR029058">
    <property type="entry name" value="AB_hydrolase_fold"/>
</dbReference>
<dbReference type="InterPro" id="IPR020806">
    <property type="entry name" value="PKS_PP-bd"/>
</dbReference>
<dbReference type="PANTHER" id="PTHR43775">
    <property type="entry name" value="FATTY ACID SYNTHASE"/>
    <property type="match status" value="1"/>
</dbReference>
<dbReference type="SUPFAM" id="SSF52151">
    <property type="entry name" value="FabD/lysophospholipase-like"/>
    <property type="match status" value="1"/>
</dbReference>
<evidence type="ECO:0000313" key="7">
    <source>
        <dbReference type="EMBL" id="MRG97808.1"/>
    </source>
</evidence>
<dbReference type="GO" id="GO:0071770">
    <property type="term" value="P:DIM/DIP cell wall layer assembly"/>
    <property type="evidence" value="ECO:0007669"/>
    <property type="project" value="TreeGrafter"/>
</dbReference>
<dbReference type="PROSITE" id="PS00012">
    <property type="entry name" value="PHOSPHOPANTETHEINE"/>
    <property type="match status" value="1"/>
</dbReference>
<dbReference type="InterPro" id="IPR006162">
    <property type="entry name" value="Ppantetheine_attach_site"/>
</dbReference>
<dbReference type="InterPro" id="IPR020841">
    <property type="entry name" value="PKS_Beta-ketoAc_synthase_dom"/>
</dbReference>
<keyword evidence="2" id="KW-0597">Phosphoprotein</keyword>
<dbReference type="GO" id="GO:0031177">
    <property type="term" value="F:phosphopantetheine binding"/>
    <property type="evidence" value="ECO:0007669"/>
    <property type="project" value="InterPro"/>
</dbReference>
<dbReference type="Pfam" id="PF16197">
    <property type="entry name" value="KAsynt_C_assoc"/>
    <property type="match status" value="1"/>
</dbReference>
<dbReference type="SUPFAM" id="SSF53901">
    <property type="entry name" value="Thiolase-like"/>
    <property type="match status" value="1"/>
</dbReference>
<keyword evidence="7" id="KW-0012">Acyltransferase</keyword>
<evidence type="ECO:0000259" key="5">
    <source>
        <dbReference type="PROSITE" id="PS50075"/>
    </source>
</evidence>
<dbReference type="InterPro" id="IPR036736">
    <property type="entry name" value="ACP-like_sf"/>
</dbReference>
<dbReference type="InterPro" id="IPR016035">
    <property type="entry name" value="Acyl_Trfase/lysoPLipase"/>
</dbReference>
<dbReference type="Pfam" id="PF00109">
    <property type="entry name" value="ketoacyl-synt"/>
    <property type="match status" value="1"/>
</dbReference>
<dbReference type="GO" id="GO:0004312">
    <property type="term" value="F:fatty acid synthase activity"/>
    <property type="evidence" value="ECO:0007669"/>
    <property type="project" value="TreeGrafter"/>
</dbReference>
<dbReference type="GO" id="GO:0004315">
    <property type="term" value="F:3-oxoacyl-[acyl-carrier-protein] synthase activity"/>
    <property type="evidence" value="ECO:0007669"/>
    <property type="project" value="InterPro"/>
</dbReference>
<keyword evidence="3 7" id="KW-0808">Transferase</keyword>
<dbReference type="FunFam" id="3.40.47.10:FF:000019">
    <property type="entry name" value="Polyketide synthase type I"/>
    <property type="match status" value="1"/>
</dbReference>
<dbReference type="GO" id="GO:0006633">
    <property type="term" value="P:fatty acid biosynthetic process"/>
    <property type="evidence" value="ECO:0007669"/>
    <property type="project" value="InterPro"/>
</dbReference>
<dbReference type="InterPro" id="IPR009081">
    <property type="entry name" value="PP-bd_ACP"/>
</dbReference>
<dbReference type="OrthoDB" id="5478077at2"/>
<dbReference type="Pfam" id="PF00698">
    <property type="entry name" value="Acyl_transf_1"/>
    <property type="match status" value="1"/>
</dbReference>
<dbReference type="InterPro" id="IPR032821">
    <property type="entry name" value="PKS_assoc"/>
</dbReference>
<accession>A0A6N7Q0D3</accession>
<sequence>MTIHDHEPVGTYGLSRVKRALLALRASRDKIESLERAKHEPIAIVGMSCRFPAGGADPESFFGALLDGADGVVRIPEERWAVEDLVANKPELRWGAMLEGVDRFDAGFFEISPREASRLDPQQRLLLEVTWEALERAGQRAESLLGSRTGVFVGMNSADYMLVLRDAKAYDAYTLTGNMGSTAAGRVSYTLGLQGPCLTIDTACSSSLVAVHLACQSLRQGESDLAIAAGVIVMLDAAWGVLMAETQALSPDGRCRTFDAKANGFVGGEGCGVVVLKRLSDARRDGDPILAVIRGSAVNQDGRSTGLTAPNVLSQQAMLREALANARVAPEDVGYVETHGTGTSLGDPIEFDALKAVLGVPRANGSRCALGAVKTNIGHLGPAAGMAGLIKAVSCMRHGSIPRNLHFETLNPRISIEGTPFVIPTETLPWERGDKPRIAGVSSFGISGTNAHVVLEEAPRDEVHEGPPAASALLLPLSAKSEQALRDLGRVYHAWLTRGEGRSVELVDLVSTASLRRSHHAVRLSVVGSSKDEIAAALDAFVRDESPPGLVTGKVLPGAPRVVFVFPGQGSQWLGMGRRLLGVEGAFRAALEACDVAIQREAGFSVLAELEADEERSRFAEIDVVQPLLFAIEVGLAALWRSWGVEPAAVVGHSMGEVGAAYVAGALSLEDAARVICRRSRLLRTVSGKGAMALVELPMAECEALLASRTDRLSVAVSNGPRSTVLAGDPAALDEVLAGLEARGVFCRRVKVDVASHSPQMDPLRAELVTALSGIAPARANLPMRSTVTGERLVGDELVAEYWADNLRKPVLFSRVTQELMREGHTIFIEMSPHPILLPAVEENFGATGVEGAVVASLRRQADEQRSLLESLGALHVHGYPLDFRRFGGVGGRVVELPMYPWQKERYWFDTLPARRLPAPAARVSLQGLSPVERVATLERFVQEQISAVVHMDVEALDIRTPLRSLGLDSLMGLEVRRRLEAGLGVRLSATLSWQFADMRELATHLLEKLPAPEADAGAPATAIGTAKAPVSLPLSLDPSVWVRRPCPRPDARVRLFCLPYAGVGASRFRAWPEMVPPWIEVCPIQLPGREDRLREPAFDAMGPLVDALTPMLEGFLDLPFALFGCSVGGLVAFELSRALRARYGVTPRHLFVAACAAPDRANPMQAQLSSLISTDGTGPEAIASLRELGLLTASAVTDTELLAAVWPTMRADLTLALGYRFRVGGLSDAPVTALGGVEDRGVGRGDLGPWYAMTNGAFQLMMMNGGHLFMDTSPRELLEIVCRALRP</sequence>
<dbReference type="EMBL" id="WJIE01000021">
    <property type="protein sequence ID" value="MRG97808.1"/>
    <property type="molecule type" value="Genomic_DNA"/>
</dbReference>
<keyword evidence="1" id="KW-0596">Phosphopantetheine</keyword>
<feature type="domain" description="Carrier" evidence="5">
    <location>
        <begin position="933"/>
        <end position="1010"/>
    </location>
</feature>
<dbReference type="SMART" id="SM00827">
    <property type="entry name" value="PKS_AT"/>
    <property type="match status" value="1"/>
</dbReference>
<evidence type="ECO:0000313" key="8">
    <source>
        <dbReference type="Proteomes" id="UP000440224"/>
    </source>
</evidence>
<dbReference type="Proteomes" id="UP000440224">
    <property type="component" value="Unassembled WGS sequence"/>
</dbReference>
<dbReference type="SUPFAM" id="SSF53474">
    <property type="entry name" value="alpha/beta-Hydrolases"/>
    <property type="match status" value="1"/>
</dbReference>
<evidence type="ECO:0000259" key="6">
    <source>
        <dbReference type="PROSITE" id="PS52004"/>
    </source>
</evidence>
<dbReference type="PROSITE" id="PS52004">
    <property type="entry name" value="KS3_2"/>
    <property type="match status" value="1"/>
</dbReference>
<dbReference type="Gene3D" id="3.40.47.10">
    <property type="match status" value="1"/>
</dbReference>
<dbReference type="Gene3D" id="3.40.50.1820">
    <property type="entry name" value="alpha/beta hydrolase"/>
    <property type="match status" value="1"/>
</dbReference>
<dbReference type="PROSITE" id="PS50075">
    <property type="entry name" value="CARRIER"/>
    <property type="match status" value="1"/>
</dbReference>
<dbReference type="PANTHER" id="PTHR43775:SF37">
    <property type="entry name" value="SI:DKEY-61P9.11"/>
    <property type="match status" value="1"/>
</dbReference>
<dbReference type="InterPro" id="IPR018201">
    <property type="entry name" value="Ketoacyl_synth_AS"/>
</dbReference>
<dbReference type="InterPro" id="IPR014043">
    <property type="entry name" value="Acyl_transferase_dom"/>
</dbReference>
<dbReference type="Gene3D" id="1.10.1200.10">
    <property type="entry name" value="ACP-like"/>
    <property type="match status" value="1"/>
</dbReference>
<comment type="function">
    <text evidence="4">Involved in production of the polyketide antibiotic thailandamide.</text>
</comment>
<dbReference type="Pfam" id="PF00550">
    <property type="entry name" value="PP-binding"/>
    <property type="match status" value="1"/>
</dbReference>
<dbReference type="InterPro" id="IPR001031">
    <property type="entry name" value="Thioesterase"/>
</dbReference>
<dbReference type="InterPro" id="IPR016039">
    <property type="entry name" value="Thiolase-like"/>
</dbReference>
<dbReference type="SUPFAM" id="SSF47336">
    <property type="entry name" value="ACP-like"/>
    <property type="match status" value="1"/>
</dbReference>
<dbReference type="SMART" id="SM00823">
    <property type="entry name" value="PKS_PP"/>
    <property type="match status" value="1"/>
</dbReference>
<gene>
    <name evidence="7" type="ORF">GF068_38695</name>
</gene>
<dbReference type="GO" id="GO:0005886">
    <property type="term" value="C:plasma membrane"/>
    <property type="evidence" value="ECO:0007669"/>
    <property type="project" value="TreeGrafter"/>
</dbReference>
<evidence type="ECO:0000256" key="4">
    <source>
        <dbReference type="ARBA" id="ARBA00054155"/>
    </source>
</evidence>
<dbReference type="Gene3D" id="3.30.70.3290">
    <property type="match status" value="1"/>
</dbReference>
<dbReference type="GO" id="GO:0005737">
    <property type="term" value="C:cytoplasm"/>
    <property type="evidence" value="ECO:0007669"/>
    <property type="project" value="TreeGrafter"/>
</dbReference>
<dbReference type="Gene3D" id="3.40.366.10">
    <property type="entry name" value="Malonyl-Coenzyme A Acyl Carrier Protein, domain 2"/>
    <property type="match status" value="1"/>
</dbReference>
<evidence type="ECO:0000256" key="2">
    <source>
        <dbReference type="ARBA" id="ARBA00022553"/>
    </source>
</evidence>
<dbReference type="InterPro" id="IPR001227">
    <property type="entry name" value="Ac_transferase_dom_sf"/>
</dbReference>
<protein>
    <submittedName>
        <fullName evidence="7">Acyltransferase domain-containing protein</fullName>
    </submittedName>
</protein>
<evidence type="ECO:0000256" key="1">
    <source>
        <dbReference type="ARBA" id="ARBA00022450"/>
    </source>
</evidence>
<dbReference type="SMART" id="SM01294">
    <property type="entry name" value="PKS_PP_betabranch"/>
    <property type="match status" value="1"/>
</dbReference>
<dbReference type="SUPFAM" id="SSF55048">
    <property type="entry name" value="Probable ACP-binding domain of malonyl-CoA ACP transacylase"/>
    <property type="match status" value="1"/>
</dbReference>
<dbReference type="RefSeq" id="WP_153824587.1">
    <property type="nucleotide sequence ID" value="NZ_WJIE01000021.1"/>
</dbReference>
<organism evidence="7 8">
    <name type="scientific">Polyangium spumosum</name>
    <dbReference type="NCBI Taxonomy" id="889282"/>
    <lineage>
        <taxon>Bacteria</taxon>
        <taxon>Pseudomonadati</taxon>
        <taxon>Myxococcota</taxon>
        <taxon>Polyangia</taxon>
        <taxon>Polyangiales</taxon>
        <taxon>Polyangiaceae</taxon>
        <taxon>Polyangium</taxon>
    </lineage>
</organism>
<dbReference type="InterPro" id="IPR050091">
    <property type="entry name" value="PKS_NRPS_Biosynth_Enz"/>
</dbReference>
<keyword evidence="8" id="KW-1185">Reference proteome</keyword>
<dbReference type="InterPro" id="IPR014030">
    <property type="entry name" value="Ketoacyl_synth_N"/>
</dbReference>
<dbReference type="Pfam" id="PF02801">
    <property type="entry name" value="Ketoacyl-synt_C"/>
    <property type="match status" value="1"/>
</dbReference>
<comment type="caution">
    <text evidence="7">The sequence shown here is derived from an EMBL/GenBank/DDBJ whole genome shotgun (WGS) entry which is preliminary data.</text>
</comment>
<dbReference type="SMART" id="SM00825">
    <property type="entry name" value="PKS_KS"/>
    <property type="match status" value="1"/>
</dbReference>
<dbReference type="FunFam" id="3.40.366.10:FF:000002">
    <property type="entry name" value="Probable polyketide synthase 2"/>
    <property type="match status" value="1"/>
</dbReference>
<dbReference type="PROSITE" id="PS00606">
    <property type="entry name" value="KS3_1"/>
    <property type="match status" value="1"/>
</dbReference>
<dbReference type="InterPro" id="IPR014031">
    <property type="entry name" value="Ketoacyl_synth_C"/>
</dbReference>
<proteinExistence type="predicted"/>
<feature type="domain" description="Ketosynthase family 3 (KS3)" evidence="6">
    <location>
        <begin position="39"/>
        <end position="457"/>
    </location>
</feature>
<evidence type="ECO:0000256" key="3">
    <source>
        <dbReference type="ARBA" id="ARBA00022679"/>
    </source>
</evidence>
<name>A0A6N7Q0D3_9BACT</name>